<protein>
    <recommendedName>
        <fullName evidence="9">Protein kinase domain-containing protein</fullName>
    </recommendedName>
</protein>
<dbReference type="PANTHER" id="PTHR46146">
    <property type="entry name" value="SERINE/THREONINE-PROTEIN KINASE-LIKE PROTEIN CCR4"/>
    <property type="match status" value="1"/>
</dbReference>
<dbReference type="PANTHER" id="PTHR46146:SF3">
    <property type="entry name" value="SERINE_THREONINE-PROTEIN KINASE-LIKE PROTEIN CCR3-RELATED"/>
    <property type="match status" value="1"/>
</dbReference>
<evidence type="ECO:0000256" key="8">
    <source>
        <dbReference type="SAM" id="SignalP"/>
    </source>
</evidence>
<feature type="compositionally biased region" description="Low complexity" evidence="7">
    <location>
        <begin position="807"/>
        <end position="817"/>
    </location>
</feature>
<proteinExistence type="predicted"/>
<evidence type="ECO:0000256" key="5">
    <source>
        <dbReference type="ARBA" id="ARBA00022840"/>
    </source>
</evidence>
<feature type="region of interest" description="Disordered" evidence="7">
    <location>
        <begin position="346"/>
        <end position="373"/>
    </location>
</feature>
<feature type="chain" id="PRO_5035815766" description="Protein kinase domain-containing protein" evidence="8">
    <location>
        <begin position="20"/>
        <end position="825"/>
    </location>
</feature>
<accession>A0A8T0TW47</accession>
<dbReference type="PROSITE" id="PS50011">
    <property type="entry name" value="PROTEIN_KINASE_DOM"/>
    <property type="match status" value="1"/>
</dbReference>
<evidence type="ECO:0000256" key="3">
    <source>
        <dbReference type="ARBA" id="ARBA00022741"/>
    </source>
</evidence>
<dbReference type="SMART" id="SM00220">
    <property type="entry name" value="S_TKc"/>
    <property type="match status" value="1"/>
</dbReference>
<feature type="region of interest" description="Disordered" evidence="7">
    <location>
        <begin position="423"/>
        <end position="453"/>
    </location>
</feature>
<keyword evidence="8" id="KW-0732">Signal</keyword>
<dbReference type="InterPro" id="IPR017441">
    <property type="entry name" value="Protein_kinase_ATP_BS"/>
</dbReference>
<dbReference type="InterPro" id="IPR011009">
    <property type="entry name" value="Kinase-like_dom_sf"/>
</dbReference>
<evidence type="ECO:0000259" key="9">
    <source>
        <dbReference type="PROSITE" id="PS50011"/>
    </source>
</evidence>
<evidence type="ECO:0000313" key="11">
    <source>
        <dbReference type="Proteomes" id="UP000823388"/>
    </source>
</evidence>
<dbReference type="PROSITE" id="PS00108">
    <property type="entry name" value="PROTEIN_KINASE_ST"/>
    <property type="match status" value="1"/>
</dbReference>
<gene>
    <name evidence="10" type="ORF">PVAP13_3NG142972</name>
</gene>
<dbReference type="Proteomes" id="UP000823388">
    <property type="component" value="Chromosome 3N"/>
</dbReference>
<evidence type="ECO:0000256" key="7">
    <source>
        <dbReference type="SAM" id="MobiDB-lite"/>
    </source>
</evidence>
<keyword evidence="4" id="KW-0418">Kinase</keyword>
<dbReference type="GO" id="GO:0005524">
    <property type="term" value="F:ATP binding"/>
    <property type="evidence" value="ECO:0007669"/>
    <property type="project" value="UniProtKB-UniRule"/>
</dbReference>
<keyword evidence="2" id="KW-0808">Transferase</keyword>
<evidence type="ECO:0000256" key="2">
    <source>
        <dbReference type="ARBA" id="ARBA00022679"/>
    </source>
</evidence>
<dbReference type="SUPFAM" id="SSF56112">
    <property type="entry name" value="Protein kinase-like (PK-like)"/>
    <property type="match status" value="1"/>
</dbReference>
<feature type="compositionally biased region" description="Pro residues" evidence="7">
    <location>
        <begin position="351"/>
        <end position="370"/>
    </location>
</feature>
<dbReference type="SUPFAM" id="SSF50985">
    <property type="entry name" value="RCC1/BLIP-II"/>
    <property type="match status" value="1"/>
</dbReference>
<dbReference type="Gene3D" id="3.30.200.20">
    <property type="entry name" value="Phosphorylase Kinase, domain 1"/>
    <property type="match status" value="1"/>
</dbReference>
<keyword evidence="3 6" id="KW-0547">Nucleotide-binding</keyword>
<name>A0A8T0TW47_PANVG</name>
<dbReference type="PROSITE" id="PS00107">
    <property type="entry name" value="PROTEIN_KINASE_ATP"/>
    <property type="match status" value="1"/>
</dbReference>
<dbReference type="InterPro" id="IPR001245">
    <property type="entry name" value="Ser-Thr/Tyr_kinase_cat_dom"/>
</dbReference>
<feature type="signal peptide" evidence="8">
    <location>
        <begin position="1"/>
        <end position="19"/>
    </location>
</feature>
<evidence type="ECO:0000256" key="1">
    <source>
        <dbReference type="ARBA" id="ARBA00022527"/>
    </source>
</evidence>
<evidence type="ECO:0000256" key="4">
    <source>
        <dbReference type="ARBA" id="ARBA00022777"/>
    </source>
</evidence>
<dbReference type="InterPro" id="IPR009091">
    <property type="entry name" value="RCC1/BLIP-II"/>
</dbReference>
<evidence type="ECO:0000256" key="6">
    <source>
        <dbReference type="PROSITE-ProRule" id="PRU10141"/>
    </source>
</evidence>
<comment type="caution">
    <text evidence="10">The sequence shown here is derived from an EMBL/GenBank/DDBJ whole genome shotgun (WGS) entry which is preliminary data.</text>
</comment>
<keyword evidence="5 6" id="KW-0067">ATP-binding</keyword>
<dbReference type="OrthoDB" id="61110at2759"/>
<dbReference type="EMBL" id="CM029042">
    <property type="protein sequence ID" value="KAG2616161.1"/>
    <property type="molecule type" value="Genomic_DNA"/>
</dbReference>
<dbReference type="Gene3D" id="1.10.510.10">
    <property type="entry name" value="Transferase(Phosphotransferase) domain 1"/>
    <property type="match status" value="1"/>
</dbReference>
<dbReference type="Pfam" id="PF07714">
    <property type="entry name" value="PK_Tyr_Ser-Thr"/>
    <property type="match status" value="1"/>
</dbReference>
<dbReference type="InterPro" id="IPR008271">
    <property type="entry name" value="Ser/Thr_kinase_AS"/>
</dbReference>
<keyword evidence="1" id="KW-0723">Serine/threonine-protein kinase</keyword>
<keyword evidence="11" id="KW-1185">Reference proteome</keyword>
<feature type="binding site" evidence="6">
    <location>
        <position position="522"/>
    </location>
    <ligand>
        <name>ATP</name>
        <dbReference type="ChEBI" id="CHEBI:30616"/>
    </ligand>
</feature>
<evidence type="ECO:0000313" key="10">
    <source>
        <dbReference type="EMBL" id="KAG2616161.1"/>
    </source>
</evidence>
<feature type="domain" description="Protein kinase" evidence="9">
    <location>
        <begin position="494"/>
        <end position="788"/>
    </location>
</feature>
<dbReference type="AlphaFoldDB" id="A0A8T0TW47"/>
<sequence>MTPLPSLLLLVLIAAPASAATLAVSAGAAAAPPVVCGVAKENRTLVCAPVSASSNASAVAPFLTFAEVSAGRGFVCGLQEGGAALFCWPPAAAPRWDQLRRVYSGSAALRDLAVGAGHVAAYDAAARRVLWWRGGGRFPAQAAGNFSSLASGDGFSCALEANASAAVRCWGPRGSAVQAAFANATSVRYLAAGGARACGVLASGAVLCSGSDSATAAANASAALPGELVPYGLAVGDSHACGLLRHNRTAVCWSLGGPTTTLYYPAAGTGTPFQFLVAGGNLTCGVVGIDFSVMCWSLDSVATHVPLPRILPGVCVQHESSCGACRFLAQSQQLCGGSGGICDSGCDDDSPAPPPRTPAPPPPSSPPPPGSSSKRVSKAWIAFCVVGAVGGFAGLCSIVYCLVFGFCSNKRVHNSVQPNITDGAGAGADNNNNGGGGDGAAGSPYGSPNGSRARGLFRRQLSRVMTRQRSGPSSFKEPAEEFTFAQLEAATKGFALETKIGEGSFGSVYRGKLPDGREVAIKRGGESGPRARRFQEKESAFRSELAFLSRLHHKHLVGLVGYCEEEEERLLVYEYMKNGALYDHLHPKPGAAPSPVASSWKLRIKILLDASRGIEYLHSYAVPPIIHRDIKSSNILLDGGWTARVSDFGLSLMGPPEAEEQPGSQHHLTVKAAGTVGYMDPEYYGLHHLTVKSDVYGFGVVMLEALTGRRAIFKEAEGGSPVSVVDYAAPSIVAGELPKVLDPRAPEPAAHEAEAVELVAYTAVHCVRLEGKDRPAMADIVANLETAFALCEGSAGRDRGGAGFGNSSSSASLSVTSMDRSGALV</sequence>
<dbReference type="CDD" id="cd14066">
    <property type="entry name" value="STKc_IRAK"/>
    <property type="match status" value="1"/>
</dbReference>
<dbReference type="InterPro" id="IPR000719">
    <property type="entry name" value="Prot_kinase_dom"/>
</dbReference>
<reference evidence="10" key="1">
    <citation type="submission" date="2020-05" db="EMBL/GenBank/DDBJ databases">
        <title>WGS assembly of Panicum virgatum.</title>
        <authorList>
            <person name="Lovell J.T."/>
            <person name="Jenkins J."/>
            <person name="Shu S."/>
            <person name="Juenger T.E."/>
            <person name="Schmutz J."/>
        </authorList>
    </citation>
    <scope>NUCLEOTIDE SEQUENCE</scope>
    <source>
        <strain evidence="10">AP13</strain>
    </source>
</reference>
<feature type="region of interest" description="Disordered" evidence="7">
    <location>
        <begin position="801"/>
        <end position="825"/>
    </location>
</feature>
<organism evidence="10 11">
    <name type="scientific">Panicum virgatum</name>
    <name type="common">Blackwell switchgrass</name>
    <dbReference type="NCBI Taxonomy" id="38727"/>
    <lineage>
        <taxon>Eukaryota</taxon>
        <taxon>Viridiplantae</taxon>
        <taxon>Streptophyta</taxon>
        <taxon>Embryophyta</taxon>
        <taxon>Tracheophyta</taxon>
        <taxon>Spermatophyta</taxon>
        <taxon>Magnoliopsida</taxon>
        <taxon>Liliopsida</taxon>
        <taxon>Poales</taxon>
        <taxon>Poaceae</taxon>
        <taxon>PACMAD clade</taxon>
        <taxon>Panicoideae</taxon>
        <taxon>Panicodae</taxon>
        <taxon>Paniceae</taxon>
        <taxon>Panicinae</taxon>
        <taxon>Panicum</taxon>
        <taxon>Panicum sect. Hiantes</taxon>
    </lineage>
</organism>
<dbReference type="FunFam" id="3.30.200.20:FF:000466">
    <property type="entry name" value="Putative LRR receptor-like serine/threonine-protein kinase"/>
    <property type="match status" value="1"/>
</dbReference>
<dbReference type="GO" id="GO:0004672">
    <property type="term" value="F:protein kinase activity"/>
    <property type="evidence" value="ECO:0007669"/>
    <property type="project" value="InterPro"/>
</dbReference>